<dbReference type="eggNOG" id="ENOG50348HK">
    <property type="taxonomic scope" value="Bacteria"/>
</dbReference>
<keyword evidence="1" id="KW-0472">Membrane</keyword>
<proteinExistence type="predicted"/>
<accession>D1PJK9</accession>
<dbReference type="RefSeq" id="WP_007046010.1">
    <property type="nucleotide sequence ID" value="NZ_GG704769.1"/>
</dbReference>
<reference evidence="3" key="1">
    <citation type="submission" date="2009-12" db="EMBL/GenBank/DDBJ databases">
        <authorList>
            <person name="Weinstock G."/>
            <person name="Sodergren E."/>
            <person name="Clifton S."/>
            <person name="Fulton L."/>
            <person name="Fulton B."/>
            <person name="Courtney L."/>
            <person name="Fronick C."/>
            <person name="Harrison M."/>
            <person name="Strong C."/>
            <person name="Farmer C."/>
            <person name="Delahaunty K."/>
            <person name="Markovic C."/>
            <person name="Hall O."/>
            <person name="Minx P."/>
            <person name="Tomlinson C."/>
            <person name="Mitreva M."/>
            <person name="Nelson J."/>
            <person name="Hou S."/>
            <person name="Wollam A."/>
            <person name="Pepin K.H."/>
            <person name="Johnson M."/>
            <person name="Bhonagiri V."/>
            <person name="Nash W.E."/>
            <person name="Warren W."/>
            <person name="Chinwalla A."/>
            <person name="Mardis E.R."/>
            <person name="Wilson R.K."/>
        </authorList>
    </citation>
    <scope>NUCLEOTIDE SEQUENCE [LARGE SCALE GENOMIC DNA]</scope>
    <source>
        <strain evidence="3">DSM 15176</strain>
    </source>
</reference>
<dbReference type="HOGENOM" id="CLU_1905678_0_0_9"/>
<organism evidence="3 4">
    <name type="scientific">Subdoligranulum variabile DSM 15176</name>
    <dbReference type="NCBI Taxonomy" id="411471"/>
    <lineage>
        <taxon>Bacteria</taxon>
        <taxon>Bacillati</taxon>
        <taxon>Bacillota</taxon>
        <taxon>Clostridia</taxon>
        <taxon>Eubacteriales</taxon>
        <taxon>Oscillospiraceae</taxon>
        <taxon>Subdoligranulum</taxon>
    </lineage>
</organism>
<gene>
    <name evidence="3" type="ORF">SUBVAR_04578</name>
</gene>
<dbReference type="STRING" id="411471.SUBVAR_04578"/>
<dbReference type="Proteomes" id="UP000003438">
    <property type="component" value="Unassembled WGS sequence"/>
</dbReference>
<keyword evidence="1" id="KW-0812">Transmembrane</keyword>
<feature type="transmembrane region" description="Helical" evidence="1">
    <location>
        <begin position="110"/>
        <end position="132"/>
    </location>
</feature>
<evidence type="ECO:0000256" key="1">
    <source>
        <dbReference type="SAM" id="Phobius"/>
    </source>
</evidence>
<dbReference type="AlphaFoldDB" id="D1PJK9"/>
<dbReference type="OrthoDB" id="2088240at2"/>
<feature type="domain" description="VanZ-like" evidence="2">
    <location>
        <begin position="9"/>
        <end position="131"/>
    </location>
</feature>
<evidence type="ECO:0000259" key="2">
    <source>
        <dbReference type="Pfam" id="PF04892"/>
    </source>
</evidence>
<feature type="transmembrane region" description="Helical" evidence="1">
    <location>
        <begin position="58"/>
        <end position="75"/>
    </location>
</feature>
<protein>
    <recommendedName>
        <fullName evidence="2">VanZ-like domain-containing protein</fullName>
    </recommendedName>
</protein>
<name>D1PJK9_9FIRM</name>
<evidence type="ECO:0000313" key="4">
    <source>
        <dbReference type="Proteomes" id="UP000003438"/>
    </source>
</evidence>
<keyword evidence="1" id="KW-1133">Transmembrane helix</keyword>
<dbReference type="NCBIfam" id="NF037970">
    <property type="entry name" value="vanZ_1"/>
    <property type="match status" value="1"/>
</dbReference>
<dbReference type="InterPro" id="IPR006976">
    <property type="entry name" value="VanZ-like"/>
</dbReference>
<keyword evidence="4" id="KW-1185">Reference proteome</keyword>
<comment type="caution">
    <text evidence="3">The sequence shown here is derived from an EMBL/GenBank/DDBJ whole genome shotgun (WGS) entry which is preliminary data.</text>
</comment>
<evidence type="ECO:0000313" key="3">
    <source>
        <dbReference type="EMBL" id="EFB76957.1"/>
    </source>
</evidence>
<sequence>MTTVLWVTVAAVWFGGMTWLSHQAGPETSRTSRELAEELHSLLPGVETDALNILLRKAAHPILFAGLAMFIGLALRSAGCRTGLLPAGIAQLLWCWGDEVTKRMVPGRHFAWLDVGLNAVGTLLGSGAVLLLG</sequence>
<dbReference type="EMBL" id="ACBY02000014">
    <property type="protein sequence ID" value="EFB76957.1"/>
    <property type="molecule type" value="Genomic_DNA"/>
</dbReference>
<dbReference type="Pfam" id="PF04892">
    <property type="entry name" value="VanZ"/>
    <property type="match status" value="1"/>
</dbReference>